<dbReference type="GO" id="GO:0016020">
    <property type="term" value="C:membrane"/>
    <property type="evidence" value="ECO:0007669"/>
    <property type="project" value="UniProtKB-SubCell"/>
</dbReference>
<gene>
    <name evidence="6" type="ORF">K490DRAFT_72151</name>
</gene>
<feature type="transmembrane region" description="Helical" evidence="5">
    <location>
        <begin position="81"/>
        <end position="99"/>
    </location>
</feature>
<keyword evidence="7" id="KW-1185">Reference proteome</keyword>
<feature type="transmembrane region" description="Helical" evidence="5">
    <location>
        <begin position="397"/>
        <end position="420"/>
    </location>
</feature>
<evidence type="ECO:0000313" key="7">
    <source>
        <dbReference type="Proteomes" id="UP000799776"/>
    </source>
</evidence>
<feature type="transmembrane region" description="Helical" evidence="5">
    <location>
        <begin position="146"/>
        <end position="167"/>
    </location>
</feature>
<organism evidence="6 7">
    <name type="scientific">Saccharata proteae CBS 121410</name>
    <dbReference type="NCBI Taxonomy" id="1314787"/>
    <lineage>
        <taxon>Eukaryota</taxon>
        <taxon>Fungi</taxon>
        <taxon>Dikarya</taxon>
        <taxon>Ascomycota</taxon>
        <taxon>Pezizomycotina</taxon>
        <taxon>Dothideomycetes</taxon>
        <taxon>Dothideomycetes incertae sedis</taxon>
        <taxon>Botryosphaeriales</taxon>
        <taxon>Saccharataceae</taxon>
        <taxon>Saccharata</taxon>
    </lineage>
</organism>
<dbReference type="Proteomes" id="UP000799776">
    <property type="component" value="Unassembled WGS sequence"/>
</dbReference>
<proteinExistence type="predicted"/>
<feature type="transmembrane region" description="Helical" evidence="5">
    <location>
        <begin position="356"/>
        <end position="377"/>
    </location>
</feature>
<feature type="transmembrane region" description="Helical" evidence="5">
    <location>
        <begin position="259"/>
        <end position="279"/>
    </location>
</feature>
<dbReference type="OrthoDB" id="422206at2759"/>
<dbReference type="EMBL" id="ML978714">
    <property type="protein sequence ID" value="KAF2089363.1"/>
    <property type="molecule type" value="Genomic_DNA"/>
</dbReference>
<keyword evidence="2 5" id="KW-0812">Transmembrane</keyword>
<feature type="transmembrane region" description="Helical" evidence="5">
    <location>
        <begin position="173"/>
        <end position="194"/>
    </location>
</feature>
<dbReference type="InterPro" id="IPR011701">
    <property type="entry name" value="MFS"/>
</dbReference>
<evidence type="ECO:0000313" key="6">
    <source>
        <dbReference type="EMBL" id="KAF2089363.1"/>
    </source>
</evidence>
<dbReference type="InterPro" id="IPR049680">
    <property type="entry name" value="FLVCR1-2_SLC49-like"/>
</dbReference>
<keyword evidence="4 5" id="KW-0472">Membrane</keyword>
<dbReference type="AlphaFoldDB" id="A0A6A5YCW9"/>
<evidence type="ECO:0000256" key="3">
    <source>
        <dbReference type="ARBA" id="ARBA00022989"/>
    </source>
</evidence>
<feature type="transmembrane region" description="Helical" evidence="5">
    <location>
        <begin position="226"/>
        <end position="247"/>
    </location>
</feature>
<dbReference type="SUPFAM" id="SSF103473">
    <property type="entry name" value="MFS general substrate transporter"/>
    <property type="match status" value="1"/>
</dbReference>
<dbReference type="GO" id="GO:0022857">
    <property type="term" value="F:transmembrane transporter activity"/>
    <property type="evidence" value="ECO:0007669"/>
    <property type="project" value="InterPro"/>
</dbReference>
<feature type="transmembrane region" description="Helical" evidence="5">
    <location>
        <begin position="105"/>
        <end position="125"/>
    </location>
</feature>
<name>A0A6A5YCW9_9PEZI</name>
<protein>
    <submittedName>
        <fullName evidence="6">MFS general substrate transporter</fullName>
    </submittedName>
</protein>
<evidence type="ECO:0000256" key="5">
    <source>
        <dbReference type="SAM" id="Phobius"/>
    </source>
</evidence>
<dbReference type="Gene3D" id="1.20.1250.20">
    <property type="entry name" value="MFS general substrate transporter like domains"/>
    <property type="match status" value="2"/>
</dbReference>
<comment type="subcellular location">
    <subcellularLocation>
        <location evidence="1">Membrane</location>
        <topology evidence="1">Multi-pass membrane protein</topology>
    </subcellularLocation>
</comment>
<dbReference type="PANTHER" id="PTHR10924:SF6">
    <property type="entry name" value="SOLUTE CARRIER FAMILY 49 MEMBER A3"/>
    <property type="match status" value="1"/>
</dbReference>
<evidence type="ECO:0000256" key="4">
    <source>
        <dbReference type="ARBA" id="ARBA00023136"/>
    </source>
</evidence>
<evidence type="ECO:0000256" key="1">
    <source>
        <dbReference type="ARBA" id="ARBA00004141"/>
    </source>
</evidence>
<dbReference type="InterPro" id="IPR036259">
    <property type="entry name" value="MFS_trans_sf"/>
</dbReference>
<dbReference type="PANTHER" id="PTHR10924">
    <property type="entry name" value="MAJOR FACILITATOR SUPERFAMILY PROTEIN-RELATED"/>
    <property type="match status" value="1"/>
</dbReference>
<keyword evidence="3 5" id="KW-1133">Transmembrane helix</keyword>
<dbReference type="Pfam" id="PF07690">
    <property type="entry name" value="MFS_1"/>
    <property type="match status" value="1"/>
</dbReference>
<evidence type="ECO:0000256" key="2">
    <source>
        <dbReference type="ARBA" id="ARBA00022692"/>
    </source>
</evidence>
<feature type="transmembrane region" description="Helical" evidence="5">
    <location>
        <begin position="291"/>
        <end position="313"/>
    </location>
</feature>
<reference evidence="6" key="1">
    <citation type="journal article" date="2020" name="Stud. Mycol.">
        <title>101 Dothideomycetes genomes: a test case for predicting lifestyles and emergence of pathogens.</title>
        <authorList>
            <person name="Haridas S."/>
            <person name="Albert R."/>
            <person name="Binder M."/>
            <person name="Bloem J."/>
            <person name="Labutti K."/>
            <person name="Salamov A."/>
            <person name="Andreopoulos B."/>
            <person name="Baker S."/>
            <person name="Barry K."/>
            <person name="Bills G."/>
            <person name="Bluhm B."/>
            <person name="Cannon C."/>
            <person name="Castanera R."/>
            <person name="Culley D."/>
            <person name="Daum C."/>
            <person name="Ezra D."/>
            <person name="Gonzalez J."/>
            <person name="Henrissat B."/>
            <person name="Kuo A."/>
            <person name="Liang C."/>
            <person name="Lipzen A."/>
            <person name="Lutzoni F."/>
            <person name="Magnuson J."/>
            <person name="Mondo S."/>
            <person name="Nolan M."/>
            <person name="Ohm R."/>
            <person name="Pangilinan J."/>
            <person name="Park H.-J."/>
            <person name="Ramirez L."/>
            <person name="Alfaro M."/>
            <person name="Sun H."/>
            <person name="Tritt A."/>
            <person name="Yoshinaga Y."/>
            <person name="Zwiers L.-H."/>
            <person name="Turgeon B."/>
            <person name="Goodwin S."/>
            <person name="Spatafora J."/>
            <person name="Crous P."/>
            <person name="Grigoriev I."/>
        </authorList>
    </citation>
    <scope>NUCLEOTIDE SEQUENCE</scope>
    <source>
        <strain evidence="6">CBS 121410</strain>
    </source>
</reference>
<sequence>MGETGEYRVYKRRWFGLCQLVLLNVVVSWDWLTFSAVSTSAAEYFNTTEGTINWLSTAFLFAFVVISPLTIWTLNRGVKPAIITASVLTLVGNWIRYAGSRAAGGHFGVVMFGQILIGLAQPFVLAAPTRYSDLWFTEKGRISATAIASLANPFGGALGQLIGPFWATSAPQIPNMVLYTAIISTIATLPSIFIPSHPPTPPTPSSLAPKTPLSTTLPHLLRNPSFYLILIPFATYVAFFNAFSSLINQILYPYGFSETEAGICGALLIFVGLAFAAVLSPVLDRTKPKPYLLVIKLFCPLIAAAYVAFIFAPPTRSEAAPYVIAAVLGAASFALVPVALEFLVDVTYPTSPEVGSTICWAAGQLLGGVFIIIMNALKEPGGSTGDGQTTEGWKPPGSMWKALIFEAVVAVAVLPAPLLLGWKRTTTGKGEG</sequence>
<feature type="transmembrane region" description="Helical" evidence="5">
    <location>
        <begin position="14"/>
        <end position="32"/>
    </location>
</feature>
<accession>A0A6A5YCW9</accession>
<feature type="transmembrane region" description="Helical" evidence="5">
    <location>
        <begin position="52"/>
        <end position="74"/>
    </location>
</feature>
<feature type="transmembrane region" description="Helical" evidence="5">
    <location>
        <begin position="319"/>
        <end position="344"/>
    </location>
</feature>